<dbReference type="GO" id="GO:0008311">
    <property type="term" value="F:double-stranded DNA 3'-5' DNA exonuclease activity"/>
    <property type="evidence" value="ECO:0007669"/>
    <property type="project" value="UniProtKB-EC"/>
</dbReference>
<dbReference type="GO" id="GO:0006281">
    <property type="term" value="P:DNA repair"/>
    <property type="evidence" value="ECO:0007669"/>
    <property type="project" value="InterPro"/>
</dbReference>
<evidence type="ECO:0000256" key="7">
    <source>
        <dbReference type="PIRSR" id="PIRSR604808-2"/>
    </source>
</evidence>
<comment type="similarity">
    <text evidence="2">Belongs to the DNA repair enzymes AP/ExoA family.</text>
</comment>
<evidence type="ECO:0000256" key="1">
    <source>
        <dbReference type="ARBA" id="ARBA00001936"/>
    </source>
</evidence>
<dbReference type="InterPro" id="IPR020847">
    <property type="entry name" value="AP_endonuclease_F1_BS"/>
</dbReference>
<comment type="cofactor">
    <cofactor evidence="7">
        <name>Mg(2+)</name>
        <dbReference type="ChEBI" id="CHEBI:18420"/>
    </cofactor>
    <cofactor evidence="7">
        <name>Mn(2+)</name>
        <dbReference type="ChEBI" id="CHEBI:29035"/>
    </cofactor>
    <text evidence="7">Probably binds two magnesium or manganese ions per subunit.</text>
</comment>
<feature type="active site" evidence="6">
    <location>
        <position position="112"/>
    </location>
</feature>
<feature type="site" description="Interaction with DNA substrate" evidence="8">
    <location>
        <position position="254"/>
    </location>
</feature>
<dbReference type="InterPro" id="IPR036691">
    <property type="entry name" value="Endo/exonu/phosph_ase_sf"/>
</dbReference>
<name>A0A509EGN3_9HYPH</name>
<feature type="binding site" evidence="7">
    <location>
        <position position="254"/>
    </location>
    <ligand>
        <name>Mg(2+)</name>
        <dbReference type="ChEBI" id="CHEBI:18420"/>
        <label>1</label>
    </ligand>
</feature>
<evidence type="ECO:0000313" key="11">
    <source>
        <dbReference type="Proteomes" id="UP000410984"/>
    </source>
</evidence>
<dbReference type="Proteomes" id="UP000410984">
    <property type="component" value="Unassembled WGS sequence"/>
</dbReference>
<evidence type="ECO:0000256" key="6">
    <source>
        <dbReference type="PIRSR" id="PIRSR604808-1"/>
    </source>
</evidence>
<feature type="site" description="Transition state stabilizer" evidence="8">
    <location>
        <position position="155"/>
    </location>
</feature>
<dbReference type="InterPro" id="IPR037493">
    <property type="entry name" value="ExoIII-like"/>
</dbReference>
<dbReference type="GO" id="GO:0004519">
    <property type="term" value="F:endonuclease activity"/>
    <property type="evidence" value="ECO:0007669"/>
    <property type="project" value="InterPro"/>
</dbReference>
<comment type="cofactor">
    <cofactor evidence="1">
        <name>Mn(2+)</name>
        <dbReference type="ChEBI" id="CHEBI:29035"/>
    </cofactor>
</comment>
<feature type="site" description="Important for catalytic activity" evidence="8">
    <location>
        <position position="224"/>
    </location>
</feature>
<dbReference type="PROSITE" id="PS51435">
    <property type="entry name" value="AP_NUCLEASE_F1_4"/>
    <property type="match status" value="1"/>
</dbReference>
<dbReference type="OrthoDB" id="9803914at2"/>
<gene>
    <name evidence="10" type="primary">xthA_2</name>
    <name evidence="10" type="ORF">MET9862_04153</name>
</gene>
<keyword evidence="11" id="KW-1185">Reference proteome</keyword>
<dbReference type="NCBIfam" id="TIGR00195">
    <property type="entry name" value="exoDNase_III"/>
    <property type="match status" value="1"/>
</dbReference>
<dbReference type="PANTHER" id="PTHR43250:SF2">
    <property type="entry name" value="EXODEOXYRIBONUCLEASE III"/>
    <property type="match status" value="1"/>
</dbReference>
<feature type="binding site" evidence="7">
    <location>
        <position position="34"/>
    </location>
    <ligand>
        <name>Mg(2+)</name>
        <dbReference type="ChEBI" id="CHEBI:18420"/>
        <label>1</label>
    </ligand>
</feature>
<feature type="active site" description="Proton acceptor" evidence="6">
    <location>
        <position position="254"/>
    </location>
</feature>
<dbReference type="InterPro" id="IPR005135">
    <property type="entry name" value="Endo/exonuclease/phosphatase"/>
</dbReference>
<dbReference type="PANTHER" id="PTHR43250">
    <property type="entry name" value="EXODEOXYRIBONUCLEASE III"/>
    <property type="match status" value="1"/>
</dbReference>
<dbReference type="PROSITE" id="PS00726">
    <property type="entry name" value="AP_NUCLEASE_F1_1"/>
    <property type="match status" value="1"/>
</dbReference>
<dbReference type="InterPro" id="IPR004808">
    <property type="entry name" value="AP_endonuc_1"/>
</dbReference>
<sequence>MRITTWNVNSIKQRIGHLLAFLEEARPDVVCLQELKCQDAAFPRDEVEAAGYTVETLGQKAYNGVALLVRKPLALTEIRRGLPGDPDDVQARYIEGVVAGEETAPVRVASIYLPNGNPVASEKYPYKLAFLERLRRHAGGLMRDETALVLAGDYNVIPDAVDAADPEAWRGDALFLPPSRAAFRALLAEGLTDALRACDPREGVYTFWDYQAGCWQRNFGIRIDHLLLSPQAADRLVSASVQKHLRGLEKPSDHVPVTVELLDA</sequence>
<dbReference type="EMBL" id="CABFPH010000075">
    <property type="protein sequence ID" value="VUD73536.1"/>
    <property type="molecule type" value="Genomic_DNA"/>
</dbReference>
<organism evidence="10 11">
    <name type="scientific">Methylobacterium symbioticum</name>
    <dbReference type="NCBI Taxonomy" id="2584084"/>
    <lineage>
        <taxon>Bacteria</taxon>
        <taxon>Pseudomonadati</taxon>
        <taxon>Pseudomonadota</taxon>
        <taxon>Alphaproteobacteria</taxon>
        <taxon>Hyphomicrobiales</taxon>
        <taxon>Methylobacteriaceae</taxon>
        <taxon>Methylobacterium</taxon>
    </lineage>
</organism>
<feature type="active site" description="Proton donor/acceptor" evidence="6">
    <location>
        <position position="153"/>
    </location>
</feature>
<dbReference type="CDD" id="cd09086">
    <property type="entry name" value="ExoIII-like_AP-endo"/>
    <property type="match status" value="1"/>
</dbReference>
<accession>A0A509EGN3</accession>
<dbReference type="PROSITE" id="PS00728">
    <property type="entry name" value="AP_NUCLEASE_F1_3"/>
    <property type="match status" value="1"/>
</dbReference>
<evidence type="ECO:0000259" key="9">
    <source>
        <dbReference type="Pfam" id="PF03372"/>
    </source>
</evidence>
<keyword evidence="5 7" id="KW-0460">Magnesium</keyword>
<feature type="binding site" evidence="7">
    <location>
        <position position="7"/>
    </location>
    <ligand>
        <name>Mg(2+)</name>
        <dbReference type="ChEBI" id="CHEBI:18420"/>
        <label>1</label>
    </ligand>
</feature>
<keyword evidence="7" id="KW-0464">Manganese</keyword>
<evidence type="ECO:0000313" key="10">
    <source>
        <dbReference type="EMBL" id="VUD73536.1"/>
    </source>
</evidence>
<evidence type="ECO:0000256" key="8">
    <source>
        <dbReference type="PIRSR" id="PIRSR604808-3"/>
    </source>
</evidence>
<proteinExistence type="inferred from homology"/>
<evidence type="ECO:0000256" key="3">
    <source>
        <dbReference type="ARBA" id="ARBA00022723"/>
    </source>
</evidence>
<dbReference type="NCBIfam" id="TIGR00633">
    <property type="entry name" value="xth"/>
    <property type="match status" value="1"/>
</dbReference>
<keyword evidence="3 7" id="KW-0479">Metal-binding</keyword>
<dbReference type="EC" id="3.1.11.2" evidence="10"/>
<dbReference type="InterPro" id="IPR020848">
    <property type="entry name" value="AP_endonuclease_F1_CS"/>
</dbReference>
<evidence type="ECO:0000256" key="4">
    <source>
        <dbReference type="ARBA" id="ARBA00022801"/>
    </source>
</evidence>
<keyword evidence="4 10" id="KW-0378">Hydrolase</keyword>
<dbReference type="Pfam" id="PF03372">
    <property type="entry name" value="Exo_endo_phos"/>
    <property type="match status" value="1"/>
</dbReference>
<dbReference type="GO" id="GO:0046872">
    <property type="term" value="F:metal ion binding"/>
    <property type="evidence" value="ECO:0007669"/>
    <property type="project" value="UniProtKB-KW"/>
</dbReference>
<feature type="binding site" evidence="7">
    <location>
        <position position="155"/>
    </location>
    <ligand>
        <name>Mg(2+)</name>
        <dbReference type="ChEBI" id="CHEBI:18420"/>
        <label>1</label>
    </ligand>
</feature>
<feature type="domain" description="Endonuclease/exonuclease/phosphatase" evidence="9">
    <location>
        <begin position="5"/>
        <end position="254"/>
    </location>
</feature>
<dbReference type="RefSeq" id="WP_142584761.1">
    <property type="nucleotide sequence ID" value="NZ_CABFPH010000075.1"/>
</dbReference>
<feature type="binding site" evidence="7">
    <location>
        <position position="153"/>
    </location>
    <ligand>
        <name>Mg(2+)</name>
        <dbReference type="ChEBI" id="CHEBI:18420"/>
        <label>1</label>
    </ligand>
</feature>
<evidence type="ECO:0000256" key="2">
    <source>
        <dbReference type="ARBA" id="ARBA00007092"/>
    </source>
</evidence>
<dbReference type="Gene3D" id="3.60.10.10">
    <property type="entry name" value="Endonuclease/exonuclease/phosphatase"/>
    <property type="match status" value="1"/>
</dbReference>
<dbReference type="AlphaFoldDB" id="A0A509EGN3"/>
<protein>
    <submittedName>
        <fullName evidence="10">Exodeoxyribonuclease III</fullName>
        <ecNumber evidence="10">3.1.11.2</ecNumber>
    </submittedName>
</protein>
<feature type="binding site" evidence="7">
    <location>
        <position position="253"/>
    </location>
    <ligand>
        <name>Mg(2+)</name>
        <dbReference type="ChEBI" id="CHEBI:18420"/>
        <label>1</label>
    </ligand>
</feature>
<reference evidence="10 11" key="1">
    <citation type="submission" date="2019-06" db="EMBL/GenBank/DDBJ databases">
        <authorList>
            <person name="Rodrigo-Torres L."/>
            <person name="Arahal R. D."/>
            <person name="Lucena T."/>
        </authorList>
    </citation>
    <scope>NUCLEOTIDE SEQUENCE [LARGE SCALE GENOMIC DNA]</scope>
    <source>
        <strain evidence="10 11">SB0023/3</strain>
    </source>
</reference>
<dbReference type="SUPFAM" id="SSF56219">
    <property type="entry name" value="DNase I-like"/>
    <property type="match status" value="1"/>
</dbReference>
<evidence type="ECO:0000256" key="5">
    <source>
        <dbReference type="ARBA" id="ARBA00022842"/>
    </source>
</evidence>
<dbReference type="GO" id="GO:0003677">
    <property type="term" value="F:DNA binding"/>
    <property type="evidence" value="ECO:0007669"/>
    <property type="project" value="InterPro"/>
</dbReference>